<feature type="region of interest" description="Disordered" evidence="2">
    <location>
        <begin position="235"/>
        <end position="254"/>
    </location>
</feature>
<accession>A0AAV1PA81</accession>
<evidence type="ECO:0000256" key="2">
    <source>
        <dbReference type="SAM" id="MobiDB-lite"/>
    </source>
</evidence>
<dbReference type="EMBL" id="CAWUFR010000124">
    <property type="protein sequence ID" value="CAK6968766.1"/>
    <property type="molecule type" value="Genomic_DNA"/>
</dbReference>
<reference evidence="3 4" key="1">
    <citation type="submission" date="2024-01" db="EMBL/GenBank/DDBJ databases">
        <authorList>
            <person name="Alioto T."/>
            <person name="Alioto T."/>
            <person name="Gomez Garrido J."/>
        </authorList>
    </citation>
    <scope>NUCLEOTIDE SEQUENCE [LARGE SCALE GENOMIC DNA]</scope>
</reference>
<gene>
    <name evidence="3" type="ORF">FSCOSCO3_A004429</name>
</gene>
<name>A0AAV1PA81_SCOSC</name>
<feature type="coiled-coil region" evidence="1">
    <location>
        <begin position="101"/>
        <end position="146"/>
    </location>
</feature>
<protein>
    <submittedName>
        <fullName evidence="3">Nucleoporin alm1-like</fullName>
    </submittedName>
</protein>
<evidence type="ECO:0000256" key="1">
    <source>
        <dbReference type="SAM" id="Coils"/>
    </source>
</evidence>
<comment type="caution">
    <text evidence="3">The sequence shown here is derived from an EMBL/GenBank/DDBJ whole genome shotgun (WGS) entry which is preliminary data.</text>
</comment>
<evidence type="ECO:0000313" key="3">
    <source>
        <dbReference type="EMBL" id="CAK6968766.1"/>
    </source>
</evidence>
<evidence type="ECO:0000313" key="4">
    <source>
        <dbReference type="Proteomes" id="UP001314229"/>
    </source>
</evidence>
<sequence>MAAVKKQLASKELTWEQERRELLREKQDLKANLCQTKTDIKDTMKNYTGRIAQLDDLRLEMGQKIQQKDKELHSLKVTQDQEVRKLNSEWESRLLKQETVAFNHKHQHEDLENKLHQATLEKTYLIATIKEKKKELMGSLAQLSQKEFAFKKNDSEWKTKYEALEVRLNIEVAEKMVISEKAQELQKDHLKKKKEFMGTLAKLSQKEIAFKKNDSEWKTKYEALEDRLNIEVAEKASSSEKAQELQKEHTTNKR</sequence>
<organism evidence="3 4">
    <name type="scientific">Scomber scombrus</name>
    <name type="common">Atlantic mackerel</name>
    <name type="synonym">Scomber vernalis</name>
    <dbReference type="NCBI Taxonomy" id="13677"/>
    <lineage>
        <taxon>Eukaryota</taxon>
        <taxon>Metazoa</taxon>
        <taxon>Chordata</taxon>
        <taxon>Craniata</taxon>
        <taxon>Vertebrata</taxon>
        <taxon>Euteleostomi</taxon>
        <taxon>Actinopterygii</taxon>
        <taxon>Neopterygii</taxon>
        <taxon>Teleostei</taxon>
        <taxon>Neoteleostei</taxon>
        <taxon>Acanthomorphata</taxon>
        <taxon>Pelagiaria</taxon>
        <taxon>Scombriformes</taxon>
        <taxon>Scombridae</taxon>
        <taxon>Scomber</taxon>
    </lineage>
</organism>
<keyword evidence="1" id="KW-0175">Coiled coil</keyword>
<dbReference type="AlphaFoldDB" id="A0AAV1PA81"/>
<keyword evidence="4" id="KW-1185">Reference proteome</keyword>
<proteinExistence type="predicted"/>
<dbReference type="Proteomes" id="UP001314229">
    <property type="component" value="Unassembled WGS sequence"/>
</dbReference>